<evidence type="ECO:0000259" key="2">
    <source>
        <dbReference type="Pfam" id="PF14361"/>
    </source>
</evidence>
<sequence length="387" mass="41403">MHNSSKLGPSRWSPDEGWDGLLVRLAAHVPEMAAGFVDKVSGIPEYASGGVTREELLATAERTFEQLVAALRRGGTELEGELAGAARELGGRRARAGIPPESLMSAVRLDFPVIWAQLLALVDPADGAALNSRVEEVWNLVDQYATQTRNGYLDERVRMAQEEAVVERDFIAQLFAPGGHGPETLQRIGTALDLAPGAELSLAAARGEAGAVLRTLGVAPAARFRVYVYESGDVVYGFWKVPASGSPLPPGLSRIPCGLVSSIPGLAGVREAAVEAEALARVAHEGDDGPLDTGTAWPRVARRLLDDARLPLRAAVDRSLESCRPNERERLEETARSILATGNVTATAAALFCHRNTILNRMARFQEVTGIDLTVPEQAARLVVAWA</sequence>
<dbReference type="RefSeq" id="WP_074590347.1">
    <property type="nucleotide sequence ID" value="NZ_FNEI01000013.1"/>
</dbReference>
<dbReference type="InterPro" id="IPR051448">
    <property type="entry name" value="CdaR-like_regulators"/>
</dbReference>
<protein>
    <submittedName>
        <fullName evidence="3">PucR C-terminal helix-turn-helix domain-containing protein</fullName>
    </submittedName>
</protein>
<accession>A0A1G8V7T0</accession>
<dbReference type="OrthoDB" id="3190266at2"/>
<proteinExistence type="predicted"/>
<dbReference type="AlphaFoldDB" id="A0A1G8V7T0"/>
<dbReference type="PANTHER" id="PTHR33744">
    <property type="entry name" value="CARBOHYDRATE DIACID REGULATOR"/>
    <property type="match status" value="1"/>
</dbReference>
<evidence type="ECO:0000313" key="4">
    <source>
        <dbReference type="Proteomes" id="UP000182130"/>
    </source>
</evidence>
<feature type="domain" description="PucR C-terminal helix-turn-helix" evidence="1">
    <location>
        <begin position="333"/>
        <end position="385"/>
    </location>
</feature>
<dbReference type="InterPro" id="IPR025736">
    <property type="entry name" value="PucR_C-HTH_dom"/>
</dbReference>
<dbReference type="Pfam" id="PF14361">
    <property type="entry name" value="RsbRD_N"/>
    <property type="match status" value="1"/>
</dbReference>
<name>A0A1G8V7T0_9MICC</name>
<dbReference type="Gene3D" id="1.10.10.2840">
    <property type="entry name" value="PucR C-terminal helix-turn-helix domain"/>
    <property type="match status" value="1"/>
</dbReference>
<dbReference type="EMBL" id="FNEI01000013">
    <property type="protein sequence ID" value="SDJ62142.1"/>
    <property type="molecule type" value="Genomic_DNA"/>
</dbReference>
<keyword evidence="4" id="KW-1185">Reference proteome</keyword>
<feature type="domain" description="RsbT co-antagonist protein RsbRD N-terminal" evidence="2">
    <location>
        <begin position="41"/>
        <end position="163"/>
    </location>
</feature>
<dbReference type="InterPro" id="IPR042070">
    <property type="entry name" value="PucR_C-HTH_sf"/>
</dbReference>
<reference evidence="4" key="1">
    <citation type="submission" date="2016-10" db="EMBL/GenBank/DDBJ databases">
        <authorList>
            <person name="Varghese N."/>
            <person name="Submissions S."/>
        </authorList>
    </citation>
    <scope>NUCLEOTIDE SEQUENCE [LARGE SCALE GENOMIC DNA]</scope>
    <source>
        <strain evidence="4">CGMCC 1.10783</strain>
    </source>
</reference>
<gene>
    <name evidence="3" type="ORF">SAMN05216555_11378</name>
</gene>
<evidence type="ECO:0000259" key="1">
    <source>
        <dbReference type="Pfam" id="PF13556"/>
    </source>
</evidence>
<organism evidence="3 4">
    <name type="scientific">Arthrobacter cupressi</name>
    <dbReference type="NCBI Taxonomy" id="1045773"/>
    <lineage>
        <taxon>Bacteria</taxon>
        <taxon>Bacillati</taxon>
        <taxon>Actinomycetota</taxon>
        <taxon>Actinomycetes</taxon>
        <taxon>Micrococcales</taxon>
        <taxon>Micrococcaceae</taxon>
        <taxon>Arthrobacter</taxon>
    </lineage>
</organism>
<evidence type="ECO:0000313" key="3">
    <source>
        <dbReference type="EMBL" id="SDJ62142.1"/>
    </source>
</evidence>
<dbReference type="PANTHER" id="PTHR33744:SF7">
    <property type="entry name" value="PUCR FAMILY TRANSCRIPTIONAL REGULATOR"/>
    <property type="match status" value="1"/>
</dbReference>
<dbReference type="InterPro" id="IPR025751">
    <property type="entry name" value="RsbRD_N_dom"/>
</dbReference>
<dbReference type="Pfam" id="PF13556">
    <property type="entry name" value="HTH_30"/>
    <property type="match status" value="1"/>
</dbReference>
<dbReference type="STRING" id="1045773.SAMN05216555_11378"/>
<dbReference type="Proteomes" id="UP000182130">
    <property type="component" value="Unassembled WGS sequence"/>
</dbReference>